<feature type="domain" description="Malic enzyme NAD-binding" evidence="8">
    <location>
        <begin position="190"/>
        <end position="430"/>
    </location>
</feature>
<dbReference type="FunFam" id="3.40.50.720:FF:000060">
    <property type="entry name" value="Malic enzyme"/>
    <property type="match status" value="1"/>
</dbReference>
<dbReference type="SUPFAM" id="SSF53223">
    <property type="entry name" value="Aminoacid dehydrogenase-like, N-terminal domain"/>
    <property type="match status" value="1"/>
</dbReference>
<dbReference type="GO" id="GO:0005739">
    <property type="term" value="C:mitochondrion"/>
    <property type="evidence" value="ECO:0007669"/>
    <property type="project" value="TreeGrafter"/>
</dbReference>
<dbReference type="GO" id="GO:0004473">
    <property type="term" value="F:malate dehydrogenase (decarboxylating) (NADP+) activity"/>
    <property type="evidence" value="ECO:0007669"/>
    <property type="project" value="TreeGrafter"/>
</dbReference>
<evidence type="ECO:0000256" key="4">
    <source>
        <dbReference type="ARBA" id="ARBA00022723"/>
    </source>
</evidence>
<evidence type="ECO:0000313" key="11">
    <source>
        <dbReference type="Proteomes" id="UP000233060"/>
    </source>
</evidence>
<dbReference type="Pfam" id="PF03949">
    <property type="entry name" value="Malic_M"/>
    <property type="match status" value="1"/>
</dbReference>
<proteinExistence type="inferred from homology"/>
<feature type="binding site" evidence="7">
    <location>
        <position position="316"/>
    </location>
    <ligand>
        <name>(S)-malate</name>
        <dbReference type="ChEBI" id="CHEBI:15589"/>
    </ligand>
</feature>
<evidence type="ECO:0000256" key="5">
    <source>
        <dbReference type="ARBA" id="ARBA00023002"/>
    </source>
</evidence>
<dbReference type="SUPFAM" id="SSF51735">
    <property type="entry name" value="NAD(P)-binding Rossmann-fold domains"/>
    <property type="match status" value="1"/>
</dbReference>
<evidence type="ECO:0000256" key="6">
    <source>
        <dbReference type="PIRSR" id="PIRSR000106-1"/>
    </source>
</evidence>
<feature type="binding site" evidence="7">
    <location>
        <position position="361"/>
    </location>
    <ligand>
        <name>(S)-malate</name>
        <dbReference type="ChEBI" id="CHEBI:15589"/>
    </ligand>
</feature>
<dbReference type="InterPro" id="IPR012301">
    <property type="entry name" value="Malic_N_dom"/>
</dbReference>
<dbReference type="SMART" id="SM00919">
    <property type="entry name" value="Malic_M"/>
    <property type="match status" value="1"/>
</dbReference>
<keyword evidence="5" id="KW-0560">Oxidoreductase</keyword>
<evidence type="ECO:0000256" key="7">
    <source>
        <dbReference type="PIRSR" id="PIRSR000106-2"/>
    </source>
</evidence>
<feature type="active site" description="Proton donor" evidence="6">
    <location>
        <position position="111"/>
    </location>
</feature>
<feature type="active site" description="Proton acceptor" evidence="6">
    <location>
        <position position="182"/>
    </location>
</feature>
<evidence type="ECO:0000259" key="8">
    <source>
        <dbReference type="SMART" id="SM00919"/>
    </source>
</evidence>
<dbReference type="Gene3D" id="3.40.50.720">
    <property type="entry name" value="NAD(P)-binding Rossmann-like Domain"/>
    <property type="match status" value="1"/>
</dbReference>
<dbReference type="Proteomes" id="UP000233060">
    <property type="component" value="Unassembled WGS sequence"/>
</dbReference>
<dbReference type="Ensembl" id="ENSCATT00000063626.1">
    <property type="protein sequence ID" value="ENSCATP00000039315.1"/>
    <property type="gene ID" value="ENSCATG00000042284.1"/>
</dbReference>
<comment type="cofactor">
    <cofactor evidence="2">
        <name>Mg(2+)</name>
        <dbReference type="ChEBI" id="CHEBI:18420"/>
    </cofactor>
</comment>
<reference evidence="10" key="2">
    <citation type="submission" date="2025-09" db="UniProtKB">
        <authorList>
            <consortium name="Ensembl"/>
        </authorList>
    </citation>
    <scope>IDENTIFICATION</scope>
</reference>
<evidence type="ECO:0000256" key="2">
    <source>
        <dbReference type="ARBA" id="ARBA00001946"/>
    </source>
</evidence>
<dbReference type="PRINTS" id="PR00072">
    <property type="entry name" value="MALOXRDTASE"/>
</dbReference>
<dbReference type="FunFam" id="3.40.50.10380:FF:000022">
    <property type="entry name" value="Malic enzyme"/>
    <property type="match status" value="1"/>
</dbReference>
<dbReference type="Pfam" id="PF00390">
    <property type="entry name" value="malic"/>
    <property type="match status" value="1"/>
</dbReference>
<evidence type="ECO:0000313" key="10">
    <source>
        <dbReference type="Ensembl" id="ENSCATP00000039315.1"/>
    </source>
</evidence>
<dbReference type="PANTHER" id="PTHR23406:SF27">
    <property type="entry name" value="NAD-DEPENDENT MALIC ENZYME, MITOCHONDRIAL"/>
    <property type="match status" value="1"/>
</dbReference>
<dbReference type="PIRSF" id="PIRSF000106">
    <property type="entry name" value="ME"/>
    <property type="match status" value="1"/>
</dbReference>
<evidence type="ECO:0008006" key="12">
    <source>
        <dbReference type="Google" id="ProtNLM"/>
    </source>
</evidence>
<keyword evidence="4" id="KW-0479">Metal-binding</keyword>
<accession>A0A2K5NPL9</accession>
<comment type="similarity">
    <text evidence="3">Belongs to the malic enzymes family.</text>
</comment>
<dbReference type="GO" id="GO:0046872">
    <property type="term" value="F:metal ion binding"/>
    <property type="evidence" value="ECO:0007669"/>
    <property type="project" value="UniProtKB-KW"/>
</dbReference>
<organism evidence="10 11">
    <name type="scientific">Cercocebus atys</name>
    <name type="common">Sooty mangabey</name>
    <name type="synonym">Cercocebus torquatus atys</name>
    <dbReference type="NCBI Taxonomy" id="9531"/>
    <lineage>
        <taxon>Eukaryota</taxon>
        <taxon>Metazoa</taxon>
        <taxon>Chordata</taxon>
        <taxon>Craniata</taxon>
        <taxon>Vertebrata</taxon>
        <taxon>Euteleostomi</taxon>
        <taxon>Mammalia</taxon>
        <taxon>Eutheria</taxon>
        <taxon>Euarchontoglires</taxon>
        <taxon>Primates</taxon>
        <taxon>Haplorrhini</taxon>
        <taxon>Catarrhini</taxon>
        <taxon>Cercopithecidae</taxon>
        <taxon>Cercopithecinae</taxon>
        <taxon>Cercocebus</taxon>
    </lineage>
</organism>
<dbReference type="AlphaFoldDB" id="A0A2K5NPL9"/>
<feature type="binding site" evidence="7">
    <location>
        <position position="164"/>
    </location>
    <ligand>
        <name>(S)-malate</name>
        <dbReference type="ChEBI" id="CHEBI:15589"/>
    </ligand>
</feature>
<dbReference type="InterPro" id="IPR036291">
    <property type="entry name" value="NAD(P)-bd_dom_sf"/>
</dbReference>
<protein>
    <recommendedName>
        <fullName evidence="12">Malic enzyme NAD-binding domain-containing protein</fullName>
    </recommendedName>
</protein>
<feature type="domain" description="Malic enzyme N-terminal" evidence="9">
    <location>
        <begin position="88"/>
        <end position="230"/>
    </location>
</feature>
<dbReference type="InterPro" id="IPR012302">
    <property type="entry name" value="Malic_NAD-bd"/>
</dbReference>
<dbReference type="PANTHER" id="PTHR23406">
    <property type="entry name" value="MALIC ENZYME-RELATED"/>
    <property type="match status" value="1"/>
</dbReference>
<dbReference type="InterPro" id="IPR046346">
    <property type="entry name" value="Aminoacid_DH-like_N_sf"/>
</dbReference>
<keyword evidence="11" id="KW-1185">Reference proteome</keyword>
<sequence>HLSRQIVSTTCTLACRHLHIKEKGKPFMLNPRTNKGMAFTLQERQMLGLQGLLPPKIQTQDIQALGFHRNLKKMTSPLETYIYIMEIQERNEKLFYRILQDDTESLMPIVYTPTVGLVCSQYGHIFRRPKGLFMSISDRAHIRSIVDKWPENHVKIVLVTDGERILGLGELGVYEMGIPVGKMCLYTVWTAAVALADLLATQKVINKPVSKHKILFLGTGETTPGIANLKKAQKKIWMFDKYGLLVKGQKAKIDSHQEPFTYPVPESIPDTFEDVVNTMRTSTTIGVAGAGHLFTPDVIRAMTPINERPVIFTLSNPIAQAECTAEEAYTLTEGKCLFASGSPFGPVKLTDGRIFTPDQGNNVYIFPGVSLAVILCNTQHISDNVFLEAAKALTSQMRDEKLAQGRLYPPLANIQKVSINIAIKVIEYLYANKMAFQYPEPEDKAKYVKERIWRSEYDSLLPDVYEWLEPASSPPVITE</sequence>
<evidence type="ECO:0000259" key="9">
    <source>
        <dbReference type="SMART" id="SM01274"/>
    </source>
</evidence>
<reference evidence="10" key="1">
    <citation type="submission" date="2025-08" db="UniProtKB">
        <authorList>
            <consortium name="Ensembl"/>
        </authorList>
    </citation>
    <scope>IDENTIFICATION</scope>
</reference>
<dbReference type="Gene3D" id="1.20.1370.30">
    <property type="match status" value="1"/>
</dbReference>
<dbReference type="SMART" id="SM01274">
    <property type="entry name" value="malic"/>
    <property type="match status" value="1"/>
</dbReference>
<name>A0A2K5NPL9_CERAT</name>
<dbReference type="GO" id="GO:0051287">
    <property type="term" value="F:NAD binding"/>
    <property type="evidence" value="ECO:0007669"/>
    <property type="project" value="InterPro"/>
</dbReference>
<evidence type="ECO:0000256" key="1">
    <source>
        <dbReference type="ARBA" id="ARBA00001936"/>
    </source>
</evidence>
<evidence type="ECO:0000256" key="3">
    <source>
        <dbReference type="ARBA" id="ARBA00008785"/>
    </source>
</evidence>
<dbReference type="GO" id="GO:0006108">
    <property type="term" value="P:malate metabolic process"/>
    <property type="evidence" value="ECO:0007669"/>
    <property type="project" value="TreeGrafter"/>
</dbReference>
<dbReference type="GeneTree" id="ENSGT00950000183134"/>
<comment type="cofactor">
    <cofactor evidence="1">
        <name>Mn(2+)</name>
        <dbReference type="ChEBI" id="CHEBI:29035"/>
    </cofactor>
</comment>
<dbReference type="InterPro" id="IPR001891">
    <property type="entry name" value="Malic_OxRdtase"/>
</dbReference>